<dbReference type="Gene3D" id="2.30.30.140">
    <property type="match status" value="2"/>
</dbReference>
<feature type="domain" description="Tudor" evidence="4">
    <location>
        <begin position="619"/>
        <end position="676"/>
    </location>
</feature>
<keyword evidence="5" id="KW-1185">Reference proteome</keyword>
<dbReference type="PANTHER" id="PTHR22948:SF72">
    <property type="entry name" value="TUDOR DOMAIN-CONTAINING PROTEIN"/>
    <property type="match status" value="1"/>
</dbReference>
<dbReference type="SMART" id="SM00343">
    <property type="entry name" value="ZnF_C2HC"/>
    <property type="match status" value="1"/>
</dbReference>
<dbReference type="WBParaSite" id="EN70_1997">
    <property type="protein sequence ID" value="EN70_1997"/>
    <property type="gene ID" value="EN70_1997"/>
</dbReference>
<keyword evidence="1" id="KW-0479">Metal-binding</keyword>
<dbReference type="PROSITE" id="PS50304">
    <property type="entry name" value="TUDOR"/>
    <property type="match status" value="3"/>
</dbReference>
<proteinExistence type="predicted"/>
<dbReference type="PROSITE" id="PS50158">
    <property type="entry name" value="ZF_CCHC"/>
    <property type="match status" value="1"/>
</dbReference>
<gene>
    <name evidence="6" type="primary">LOAG_16925</name>
</gene>
<keyword evidence="1" id="KW-0863">Zinc-finger</keyword>
<evidence type="ECO:0000259" key="3">
    <source>
        <dbReference type="PROSITE" id="PS50158"/>
    </source>
</evidence>
<dbReference type="InterPro" id="IPR002999">
    <property type="entry name" value="Tudor"/>
</dbReference>
<evidence type="ECO:0000256" key="2">
    <source>
        <dbReference type="SAM" id="MobiDB-lite"/>
    </source>
</evidence>
<feature type="domain" description="Tudor" evidence="4">
    <location>
        <begin position="120"/>
        <end position="179"/>
    </location>
</feature>
<dbReference type="Gene3D" id="2.40.50.90">
    <property type="match status" value="3"/>
</dbReference>
<dbReference type="eggNOG" id="KOG2039">
    <property type="taxonomic scope" value="Eukaryota"/>
</dbReference>
<evidence type="ECO:0000313" key="5">
    <source>
        <dbReference type="Proteomes" id="UP000095285"/>
    </source>
</evidence>
<keyword evidence="1" id="KW-0862">Zinc</keyword>
<dbReference type="GO" id="GO:0003676">
    <property type="term" value="F:nucleic acid binding"/>
    <property type="evidence" value="ECO:0007669"/>
    <property type="project" value="InterPro"/>
</dbReference>
<organism evidence="5 6">
    <name type="scientific">Loa loa</name>
    <name type="common">Eye worm</name>
    <name type="synonym">Filaria loa</name>
    <dbReference type="NCBI Taxonomy" id="7209"/>
    <lineage>
        <taxon>Eukaryota</taxon>
        <taxon>Metazoa</taxon>
        <taxon>Ecdysozoa</taxon>
        <taxon>Nematoda</taxon>
        <taxon>Chromadorea</taxon>
        <taxon>Rhabditida</taxon>
        <taxon>Spirurina</taxon>
        <taxon>Spiruromorpha</taxon>
        <taxon>Filarioidea</taxon>
        <taxon>Onchocercidae</taxon>
        <taxon>Loa</taxon>
    </lineage>
</organism>
<dbReference type="InterPro" id="IPR001878">
    <property type="entry name" value="Znf_CCHC"/>
</dbReference>
<reference evidence="5" key="1">
    <citation type="submission" date="2012-04" db="EMBL/GenBank/DDBJ databases">
        <title>The Genome Sequence of Loa loa.</title>
        <authorList>
            <consortium name="The Broad Institute Genome Sequencing Platform"/>
            <consortium name="Broad Institute Genome Sequencing Center for Infectious Disease"/>
            <person name="Nutman T.B."/>
            <person name="Fink D.L."/>
            <person name="Russ C."/>
            <person name="Young S."/>
            <person name="Zeng Q."/>
            <person name="Gargeya S."/>
            <person name="Alvarado L."/>
            <person name="Berlin A."/>
            <person name="Chapman S.B."/>
            <person name="Chen Z."/>
            <person name="Freedman E."/>
            <person name="Gellesch M."/>
            <person name="Goldberg J."/>
            <person name="Griggs A."/>
            <person name="Gujja S."/>
            <person name="Heilman E.R."/>
            <person name="Heiman D."/>
            <person name="Howarth C."/>
            <person name="Mehta T."/>
            <person name="Neiman D."/>
            <person name="Pearson M."/>
            <person name="Roberts A."/>
            <person name="Saif S."/>
            <person name="Shea T."/>
            <person name="Shenoy N."/>
            <person name="Sisk P."/>
            <person name="Stolte C."/>
            <person name="Sykes S."/>
            <person name="White J."/>
            <person name="Yandava C."/>
            <person name="Haas B."/>
            <person name="Henn M.R."/>
            <person name="Nusbaum C."/>
            <person name="Birren B."/>
        </authorList>
    </citation>
    <scope>NUCLEOTIDE SEQUENCE [LARGE SCALE GENOMIC DNA]</scope>
</reference>
<accession>A0A1I7VFJ6</accession>
<evidence type="ECO:0000259" key="4">
    <source>
        <dbReference type="PROSITE" id="PS50304"/>
    </source>
</evidence>
<feature type="domain" description="Tudor" evidence="4">
    <location>
        <begin position="812"/>
        <end position="872"/>
    </location>
</feature>
<dbReference type="AlphaFoldDB" id="A0A1I7VFJ6"/>
<dbReference type="PANTHER" id="PTHR22948">
    <property type="entry name" value="TUDOR DOMAIN CONTAINING PROTEIN"/>
    <property type="match status" value="1"/>
</dbReference>
<dbReference type="OrthoDB" id="5872977at2759"/>
<reference evidence="6" key="2">
    <citation type="submission" date="2016-11" db="UniProtKB">
        <authorList>
            <consortium name="WormBaseParasite"/>
        </authorList>
    </citation>
    <scope>IDENTIFICATION</scope>
</reference>
<sequence>MRKTTSAEWTAYKDQVSTVQGYIQIGFFYKCLLRGISKDLDNFGLLCQPVRMALATRVQMSNLPPLLLPVIAGEYVRARISHVADSNRLFVQLENNAQTILKVSEKLRTLAKQKHERLCNPECGTIIAALYPPDRCYYRASVFSKAGIDFMVVFYIDYGNMASVNIDDAFLLKDAYLLSVPPQAIQLIIEDVRKPRLNLEQIKSLLIDQTVGAQINDVNSNGESFIATLFVKDEKNRNVNLTEVILGERPAPTLPVPKPVAMDNVLDAENRLVDYTCRNNRWKGVCSNDCKKDSFGKQNRGDNRKFSNNFRSSVDRNFNGYSDAAGIGDRRTCRNCGQSGHLAHQCSVYHKIDFTEDKKRNDSGDQRFVNSGDRSLHISKKRNHLPRPFLDRNTHIIDTAADKSGWKSDKWIATPSTNMAKSELNCFLNDGFEKKVDNEKDTENWIVNEGGWEINNAGCELVDNGNQIEASENATATSACSDFVGAGNHKNTEFCIESIELPGNCPINTFGLSLPPNLEVDTGGVDETKTTSNEDLSNYGVKPTEQHNVQFSSFTLSRIESSSLEGIKFGDTIGGLCSDDLTKADPLSFFVQLDRDKNNIEHLVLSNAQLPANLPKLSSFEISQACIAPFMGDYYRAEIIGEVNSNKRRILFVDYGNVEDMDTSVLYVINNSLPEQFYTSRRMAFHCRLYGVMPITSMHTFDLEARKVFSELTADQKLLICFLQQSVKGIYEVTIMLSNGHFVSDILISRGFAIPFKWGIGPSLSLYETLDVLRSDECDHVNHIFTVQLSDSLSQLEQLNDGYVDSKKTIEAPQIGDVVISYFEESPYRAEIIATEINDSNEVYRVRYVDYGNESLCTKEELFALDRDQQPDIILYTPRQGFRCRIDGVQPLTHKEEWPEEVQKRIDNLLAPSTSFEAAVGSPSVDGVYPIRIMVLKNQLIDEDGLGTDEANSMKNKVDLASWLIAKGYAEMQDIWRDYPVKNLLSGGKHEYEMFITEIDGQIIRARPYVFAEQYNRMKKALANIKTVPLETDAPTTLISLNNEYKRAVLISSKNNATSKKYLLVDEGISIEEMPIQFSGISELCDSDGFLVRTCHRLSVQLKLSESLLDEKSTEMIMNSAAMGPVKVILVEYSKDGNYLISDILFSDGTTLLEKFKKTRQEAVDENGSASDLCISDLEQADGNSKQDEKVDSRSPTNGTKRIEYDENLIVPNLKVQV</sequence>
<dbReference type="SMART" id="SM00333">
    <property type="entry name" value="TUDOR"/>
    <property type="match status" value="3"/>
</dbReference>
<dbReference type="STRING" id="7209.A0A1I7VFJ6"/>
<name>A0A1I7VFJ6_LOALO</name>
<protein>
    <submittedName>
        <fullName evidence="6">Tudor domain-containing protein</fullName>
    </submittedName>
</protein>
<dbReference type="SUPFAM" id="SSF63748">
    <property type="entry name" value="Tudor/PWWP/MBT"/>
    <property type="match status" value="3"/>
</dbReference>
<dbReference type="InterPro" id="IPR035437">
    <property type="entry name" value="SNase_OB-fold_sf"/>
</dbReference>
<dbReference type="GO" id="GO:0005737">
    <property type="term" value="C:cytoplasm"/>
    <property type="evidence" value="ECO:0007669"/>
    <property type="project" value="UniProtKB-ARBA"/>
</dbReference>
<dbReference type="InterPro" id="IPR050621">
    <property type="entry name" value="Tudor_domain_containing"/>
</dbReference>
<feature type="region of interest" description="Disordered" evidence="2">
    <location>
        <begin position="1180"/>
        <end position="1203"/>
    </location>
</feature>
<evidence type="ECO:0000313" key="6">
    <source>
        <dbReference type="WBParaSite" id="EN70_1997"/>
    </source>
</evidence>
<dbReference type="Pfam" id="PF00098">
    <property type="entry name" value="zf-CCHC"/>
    <property type="match status" value="1"/>
</dbReference>
<dbReference type="Pfam" id="PF00567">
    <property type="entry name" value="TUDOR"/>
    <property type="match status" value="3"/>
</dbReference>
<feature type="domain" description="CCHC-type" evidence="3">
    <location>
        <begin position="333"/>
        <end position="346"/>
    </location>
</feature>
<dbReference type="SUPFAM" id="SSF50199">
    <property type="entry name" value="Staphylococcal nuclease"/>
    <property type="match status" value="1"/>
</dbReference>
<dbReference type="GO" id="GO:0008270">
    <property type="term" value="F:zinc ion binding"/>
    <property type="evidence" value="ECO:0007669"/>
    <property type="project" value="UniProtKB-KW"/>
</dbReference>
<evidence type="ECO:0000256" key="1">
    <source>
        <dbReference type="PROSITE-ProRule" id="PRU00047"/>
    </source>
</evidence>
<dbReference type="Proteomes" id="UP000095285">
    <property type="component" value="Unassembled WGS sequence"/>
</dbReference>